<evidence type="ECO:0000256" key="1">
    <source>
        <dbReference type="SAM" id="MobiDB-lite"/>
    </source>
</evidence>
<accession>A0AAN9PZJ6</accession>
<name>A0AAN9PZJ6_CLITE</name>
<feature type="compositionally biased region" description="Polar residues" evidence="1">
    <location>
        <begin position="113"/>
        <end position="124"/>
    </location>
</feature>
<feature type="region of interest" description="Disordered" evidence="1">
    <location>
        <begin position="103"/>
        <end position="124"/>
    </location>
</feature>
<gene>
    <name evidence="2" type="ORF">RJT34_00924</name>
</gene>
<dbReference type="EMBL" id="JAYKXN010000001">
    <property type="protein sequence ID" value="KAK7317031.1"/>
    <property type="molecule type" value="Genomic_DNA"/>
</dbReference>
<protein>
    <submittedName>
        <fullName evidence="2">Uncharacterized protein</fullName>
    </submittedName>
</protein>
<sequence length="124" mass="13573">MEVKNQIPLNHLLAIDVVQIGWYKLKEICQKNGVNRSKQTIPHAGGSKKLKRRASEIAVETGQVVSRGSLYVATHKKKDGSYVNAEAQVVCEKILELENIISPTNDPARPVLQPSTSQSSTGLP</sequence>
<reference evidence="2 3" key="1">
    <citation type="submission" date="2024-01" db="EMBL/GenBank/DDBJ databases">
        <title>The genomes of 5 underutilized Papilionoideae crops provide insights into root nodulation and disease resistance.</title>
        <authorList>
            <person name="Yuan L."/>
        </authorList>
    </citation>
    <scope>NUCLEOTIDE SEQUENCE [LARGE SCALE GENOMIC DNA]</scope>
    <source>
        <strain evidence="2">LY-2023</strain>
        <tissue evidence="2">Leaf</tissue>
    </source>
</reference>
<comment type="caution">
    <text evidence="2">The sequence shown here is derived from an EMBL/GenBank/DDBJ whole genome shotgun (WGS) entry which is preliminary data.</text>
</comment>
<keyword evidence="3" id="KW-1185">Reference proteome</keyword>
<dbReference type="Pfam" id="PF03004">
    <property type="entry name" value="Transposase_24"/>
    <property type="match status" value="1"/>
</dbReference>
<dbReference type="Proteomes" id="UP001359559">
    <property type="component" value="Unassembled WGS sequence"/>
</dbReference>
<evidence type="ECO:0000313" key="3">
    <source>
        <dbReference type="Proteomes" id="UP001359559"/>
    </source>
</evidence>
<dbReference type="AlphaFoldDB" id="A0AAN9PZJ6"/>
<proteinExistence type="predicted"/>
<evidence type="ECO:0000313" key="2">
    <source>
        <dbReference type="EMBL" id="KAK7317031.1"/>
    </source>
</evidence>
<organism evidence="2 3">
    <name type="scientific">Clitoria ternatea</name>
    <name type="common">Butterfly pea</name>
    <dbReference type="NCBI Taxonomy" id="43366"/>
    <lineage>
        <taxon>Eukaryota</taxon>
        <taxon>Viridiplantae</taxon>
        <taxon>Streptophyta</taxon>
        <taxon>Embryophyta</taxon>
        <taxon>Tracheophyta</taxon>
        <taxon>Spermatophyta</taxon>
        <taxon>Magnoliopsida</taxon>
        <taxon>eudicotyledons</taxon>
        <taxon>Gunneridae</taxon>
        <taxon>Pentapetalae</taxon>
        <taxon>rosids</taxon>
        <taxon>fabids</taxon>
        <taxon>Fabales</taxon>
        <taxon>Fabaceae</taxon>
        <taxon>Papilionoideae</taxon>
        <taxon>50 kb inversion clade</taxon>
        <taxon>NPAAA clade</taxon>
        <taxon>indigoferoid/millettioid clade</taxon>
        <taxon>Phaseoleae</taxon>
        <taxon>Clitoria</taxon>
    </lineage>
</organism>
<dbReference type="InterPro" id="IPR004252">
    <property type="entry name" value="Probable_transposase_24"/>
</dbReference>